<sequence length="149" mass="16705">MINKIRFRSNLRADRSVVTFKRFPALEHSLAQAHSRSQKQRADSCHIAALHRFSSPPGSNSPKITFGCWDTDFTSGAIPFPTVPVNRPVRRTSKWKMKYPFLPSVVINYPCHEIVSGCGPAQIVVLRNRPPASPGSLRSLARFHRGVVE</sequence>
<dbReference type="AlphaFoldDB" id="A0A5N6YE76"/>
<gene>
    <name evidence="1" type="ORF">BDV24DRAFT_25425</name>
</gene>
<dbReference type="Proteomes" id="UP000325558">
    <property type="component" value="Unassembled WGS sequence"/>
</dbReference>
<proteinExistence type="predicted"/>
<dbReference type="EMBL" id="ML737127">
    <property type="protein sequence ID" value="KAE8343771.1"/>
    <property type="molecule type" value="Genomic_DNA"/>
</dbReference>
<organism evidence="1">
    <name type="scientific">Aspergillus arachidicola</name>
    <dbReference type="NCBI Taxonomy" id="656916"/>
    <lineage>
        <taxon>Eukaryota</taxon>
        <taxon>Fungi</taxon>
        <taxon>Dikarya</taxon>
        <taxon>Ascomycota</taxon>
        <taxon>Pezizomycotina</taxon>
        <taxon>Eurotiomycetes</taxon>
        <taxon>Eurotiomycetidae</taxon>
        <taxon>Eurotiales</taxon>
        <taxon>Aspergillaceae</taxon>
        <taxon>Aspergillus</taxon>
        <taxon>Aspergillus subgen. Circumdati</taxon>
    </lineage>
</organism>
<name>A0A5N6YE76_9EURO</name>
<evidence type="ECO:0000313" key="1">
    <source>
        <dbReference type="EMBL" id="KAE8343771.1"/>
    </source>
</evidence>
<accession>A0A5N6YE76</accession>
<protein>
    <submittedName>
        <fullName evidence="1">Uncharacterized protein</fullName>
    </submittedName>
</protein>
<reference evidence="1" key="1">
    <citation type="submission" date="2019-04" db="EMBL/GenBank/DDBJ databases">
        <title>Friends and foes A comparative genomics study of 23 Aspergillus species from section Flavi.</title>
        <authorList>
            <consortium name="DOE Joint Genome Institute"/>
            <person name="Kjaerbolling I."/>
            <person name="Vesth T."/>
            <person name="Frisvad J.C."/>
            <person name="Nybo J.L."/>
            <person name="Theobald S."/>
            <person name="Kildgaard S."/>
            <person name="Isbrandt T."/>
            <person name="Kuo A."/>
            <person name="Sato A."/>
            <person name="Lyhne E.K."/>
            <person name="Kogle M.E."/>
            <person name="Wiebenga A."/>
            <person name="Kun R.S."/>
            <person name="Lubbers R.J."/>
            <person name="Makela M.R."/>
            <person name="Barry K."/>
            <person name="Chovatia M."/>
            <person name="Clum A."/>
            <person name="Daum C."/>
            <person name="Haridas S."/>
            <person name="He G."/>
            <person name="LaButti K."/>
            <person name="Lipzen A."/>
            <person name="Mondo S."/>
            <person name="Riley R."/>
            <person name="Salamov A."/>
            <person name="Simmons B.A."/>
            <person name="Magnuson J.K."/>
            <person name="Henrissat B."/>
            <person name="Mortensen U.H."/>
            <person name="Larsen T.O."/>
            <person name="Devries R.P."/>
            <person name="Grigoriev I.V."/>
            <person name="Machida M."/>
            <person name="Baker S.E."/>
            <person name="Andersen M.R."/>
        </authorList>
    </citation>
    <scope>NUCLEOTIDE SEQUENCE</scope>
    <source>
        <strain evidence="1">CBS 117612</strain>
    </source>
</reference>